<dbReference type="InterPro" id="IPR015856">
    <property type="entry name" value="ABC_transpr_CbiO/EcfA_su"/>
</dbReference>
<dbReference type="Proteomes" id="UP000294854">
    <property type="component" value="Unassembled WGS sequence"/>
</dbReference>
<dbReference type="Gene3D" id="3.40.50.300">
    <property type="entry name" value="P-loop containing nucleotide triphosphate hydrolases"/>
    <property type="match status" value="1"/>
</dbReference>
<dbReference type="Pfam" id="PF00005">
    <property type="entry name" value="ABC_tran"/>
    <property type="match status" value="1"/>
</dbReference>
<comment type="subunit">
    <text evidence="8">Forms a stable energy-coupling factor (ECF) transporter complex composed of 2 membrane-embedded substrate-binding proteins (S component), 2 ATP-binding proteins (A component) and 2 transmembrane proteins (T component).</text>
</comment>
<evidence type="ECO:0000259" key="9">
    <source>
        <dbReference type="PROSITE" id="PS50893"/>
    </source>
</evidence>
<keyword evidence="4 8" id="KW-0547">Nucleotide-binding</keyword>
<gene>
    <name evidence="10" type="ORF">C5L31_001406</name>
</gene>
<dbReference type="CDD" id="cd03225">
    <property type="entry name" value="ABC_cobalt_CbiO_domain1"/>
    <property type="match status" value="1"/>
</dbReference>
<dbReference type="GO" id="GO:0016887">
    <property type="term" value="F:ATP hydrolysis activity"/>
    <property type="evidence" value="ECO:0007669"/>
    <property type="project" value="InterPro"/>
</dbReference>
<evidence type="ECO:0000313" key="10">
    <source>
        <dbReference type="EMBL" id="TDG78220.1"/>
    </source>
</evidence>
<dbReference type="PROSITE" id="PS50893">
    <property type="entry name" value="ABC_TRANSPORTER_2"/>
    <property type="match status" value="1"/>
</dbReference>
<dbReference type="PROSITE" id="PS00211">
    <property type="entry name" value="ABC_TRANSPORTER_1"/>
    <property type="match status" value="1"/>
</dbReference>
<dbReference type="FunFam" id="3.40.50.300:FF:000224">
    <property type="entry name" value="Energy-coupling factor transporter ATP-binding protein EcfA"/>
    <property type="match status" value="1"/>
</dbReference>
<dbReference type="PANTHER" id="PTHR43553">
    <property type="entry name" value="HEAVY METAL TRANSPORTER"/>
    <property type="match status" value="1"/>
</dbReference>
<evidence type="ECO:0000256" key="5">
    <source>
        <dbReference type="ARBA" id="ARBA00022840"/>
    </source>
</evidence>
<proteinExistence type="inferred from homology"/>
<dbReference type="PANTHER" id="PTHR43553:SF27">
    <property type="entry name" value="ENERGY-COUPLING FACTOR TRANSPORTER ATP-BINDING PROTEIN ECFA2"/>
    <property type="match status" value="1"/>
</dbReference>
<keyword evidence="11" id="KW-1185">Reference proteome</keyword>
<dbReference type="SMART" id="SM00382">
    <property type="entry name" value="AAA"/>
    <property type="match status" value="1"/>
</dbReference>
<accession>A0A4R5NNT6</accession>
<dbReference type="GO" id="GO:0042626">
    <property type="term" value="F:ATPase-coupled transmembrane transporter activity"/>
    <property type="evidence" value="ECO:0007669"/>
    <property type="project" value="TreeGrafter"/>
</dbReference>
<organism evidence="10 11">
    <name type="scientific">Secundilactobacillus malefermentans</name>
    <dbReference type="NCBI Taxonomy" id="176292"/>
    <lineage>
        <taxon>Bacteria</taxon>
        <taxon>Bacillati</taxon>
        <taxon>Bacillota</taxon>
        <taxon>Bacilli</taxon>
        <taxon>Lactobacillales</taxon>
        <taxon>Lactobacillaceae</taxon>
        <taxon>Secundilactobacillus</taxon>
    </lineage>
</organism>
<sequence length="292" mass="32596">MSITFNKVNYFYQMNSPFQHQALHDINLEIKDHSFTAIIGHTGSGKSTLVQQMNALLKPSTGFIDVDGRQITADTSNKNLKVLRQHVGMVFQFPENKLFEETVKKDVMFGPLNFGMGEAKAEAQAIKLVKEVGLDSDILERSPFELSGGQMRRVAIAGVLASDPQTLILDEPTAGLDPRGRNEIMELVQKLHQEQGKTIILVTHQMEDVAKYADQVIVMDEGQVEKIGSPQEVFSNIEWLQKHHLELPQTTQFAISMQKKGFSFPDHLPLNEDELAIELAKQIDVEGSGELG</sequence>
<dbReference type="AlphaFoldDB" id="A0A4R5NNT6"/>
<dbReference type="OrthoDB" id="9784332at2"/>
<dbReference type="InterPro" id="IPR017871">
    <property type="entry name" value="ABC_transporter-like_CS"/>
</dbReference>
<comment type="caution">
    <text evidence="10">The sequence shown here is derived from an EMBL/GenBank/DDBJ whole genome shotgun (WGS) entry which is preliminary data.</text>
</comment>
<evidence type="ECO:0000256" key="8">
    <source>
        <dbReference type="RuleBase" id="RU365104"/>
    </source>
</evidence>
<keyword evidence="2 8" id="KW-0813">Transport</keyword>
<keyword evidence="7 8" id="KW-0472">Membrane</keyword>
<dbReference type="GO" id="GO:0005524">
    <property type="term" value="F:ATP binding"/>
    <property type="evidence" value="ECO:0007669"/>
    <property type="project" value="UniProtKB-UniRule"/>
</dbReference>
<evidence type="ECO:0000256" key="2">
    <source>
        <dbReference type="ARBA" id="ARBA00022448"/>
    </source>
</evidence>
<dbReference type="GO" id="GO:0043190">
    <property type="term" value="C:ATP-binding cassette (ABC) transporter complex"/>
    <property type="evidence" value="ECO:0007669"/>
    <property type="project" value="TreeGrafter"/>
</dbReference>
<evidence type="ECO:0000256" key="3">
    <source>
        <dbReference type="ARBA" id="ARBA00022475"/>
    </source>
</evidence>
<keyword evidence="3 8" id="KW-1003">Cell membrane</keyword>
<reference evidence="10 11" key="1">
    <citation type="journal article" date="2019" name="Appl. Microbiol. Biotechnol.">
        <title>Uncovering carbohydrate metabolism through a genotype-phenotype association study of 56 lactic acid bacteria genomes.</title>
        <authorList>
            <person name="Buron-Moles G."/>
            <person name="Chailyan A."/>
            <person name="Dolejs I."/>
            <person name="Forster J."/>
            <person name="Miks M.H."/>
        </authorList>
    </citation>
    <scope>NUCLEOTIDE SEQUENCE [LARGE SCALE GENOMIC DNA]</scope>
    <source>
        <strain evidence="10 11">ATCC 49373</strain>
    </source>
</reference>
<comment type="subcellular location">
    <subcellularLocation>
        <location evidence="1 8">Cell membrane</location>
        <topology evidence="1 8">Peripheral membrane protein</topology>
    </subcellularLocation>
</comment>
<dbReference type="EC" id="7.-.-.-" evidence="8"/>
<evidence type="ECO:0000256" key="6">
    <source>
        <dbReference type="ARBA" id="ARBA00022967"/>
    </source>
</evidence>
<dbReference type="SUPFAM" id="SSF52540">
    <property type="entry name" value="P-loop containing nucleoside triphosphate hydrolases"/>
    <property type="match status" value="1"/>
</dbReference>
<dbReference type="STRING" id="1122149.FD44_GL000047"/>
<feature type="domain" description="ABC transporter" evidence="9">
    <location>
        <begin position="3"/>
        <end position="246"/>
    </location>
</feature>
<name>A0A4R5NNT6_9LACO</name>
<evidence type="ECO:0000256" key="1">
    <source>
        <dbReference type="ARBA" id="ARBA00004202"/>
    </source>
</evidence>
<evidence type="ECO:0000313" key="11">
    <source>
        <dbReference type="Proteomes" id="UP000294854"/>
    </source>
</evidence>
<evidence type="ECO:0000256" key="7">
    <source>
        <dbReference type="ARBA" id="ARBA00023136"/>
    </source>
</evidence>
<dbReference type="InterPro" id="IPR050095">
    <property type="entry name" value="ECF_ABC_transporter_ATP-bd"/>
</dbReference>
<dbReference type="InterPro" id="IPR003593">
    <property type="entry name" value="AAA+_ATPase"/>
</dbReference>
<dbReference type="RefSeq" id="WP_029327526.1">
    <property type="nucleotide sequence ID" value="NZ_PUFO01000044.1"/>
</dbReference>
<comment type="similarity">
    <text evidence="8">Belongs to the ABC transporter superfamily. Energy-coupling factor EcfA family.</text>
</comment>
<dbReference type="EMBL" id="PUFO01000044">
    <property type="protein sequence ID" value="TDG78220.1"/>
    <property type="molecule type" value="Genomic_DNA"/>
</dbReference>
<dbReference type="InterPro" id="IPR030946">
    <property type="entry name" value="EcfA2"/>
</dbReference>
<keyword evidence="6" id="KW-1278">Translocase</keyword>
<evidence type="ECO:0000256" key="4">
    <source>
        <dbReference type="ARBA" id="ARBA00022741"/>
    </source>
</evidence>
<dbReference type="NCBIfam" id="NF010155">
    <property type="entry name" value="PRK13634.1"/>
    <property type="match status" value="1"/>
</dbReference>
<dbReference type="InterPro" id="IPR003439">
    <property type="entry name" value="ABC_transporter-like_ATP-bd"/>
</dbReference>
<dbReference type="NCBIfam" id="TIGR04521">
    <property type="entry name" value="ECF_ATPase_2"/>
    <property type="match status" value="1"/>
</dbReference>
<dbReference type="InterPro" id="IPR027417">
    <property type="entry name" value="P-loop_NTPase"/>
</dbReference>
<protein>
    <recommendedName>
        <fullName evidence="8">Energy-coupling factor transporter ATP-binding protein EcfA2</fullName>
        <ecNumber evidence="8">7.-.-.-</ecNumber>
    </recommendedName>
</protein>
<keyword evidence="5 8" id="KW-0067">ATP-binding</keyword>
<comment type="function">
    <text evidence="8">ATP-binding (A) component of a common energy-coupling factor (ECF) ABC-transporter complex.</text>
</comment>